<sequence length="85" mass="10157">MRSINRVVERRDRNDSRPFFSAAKCSFSFPRLQPPCRHASRSYMMVHKRYTVKKKSWTCPSSLCRKFPYPCVFREIQSIARSLTH</sequence>
<gene>
    <name evidence="1" type="ORF">ONE63_003349</name>
</gene>
<dbReference type="AlphaFoldDB" id="A0AAV7XDL0"/>
<keyword evidence="2" id="KW-1185">Reference proteome</keyword>
<proteinExistence type="predicted"/>
<protein>
    <submittedName>
        <fullName evidence="1">Uncharacterized protein</fullName>
    </submittedName>
</protein>
<dbReference type="Proteomes" id="UP001075354">
    <property type="component" value="Chromosome 13"/>
</dbReference>
<comment type="caution">
    <text evidence="1">The sequence shown here is derived from an EMBL/GenBank/DDBJ whole genome shotgun (WGS) entry which is preliminary data.</text>
</comment>
<evidence type="ECO:0000313" key="1">
    <source>
        <dbReference type="EMBL" id="KAJ1521706.1"/>
    </source>
</evidence>
<organism evidence="1 2">
    <name type="scientific">Megalurothrips usitatus</name>
    <name type="common">bean blossom thrips</name>
    <dbReference type="NCBI Taxonomy" id="439358"/>
    <lineage>
        <taxon>Eukaryota</taxon>
        <taxon>Metazoa</taxon>
        <taxon>Ecdysozoa</taxon>
        <taxon>Arthropoda</taxon>
        <taxon>Hexapoda</taxon>
        <taxon>Insecta</taxon>
        <taxon>Pterygota</taxon>
        <taxon>Neoptera</taxon>
        <taxon>Paraneoptera</taxon>
        <taxon>Thysanoptera</taxon>
        <taxon>Terebrantia</taxon>
        <taxon>Thripoidea</taxon>
        <taxon>Thripidae</taxon>
        <taxon>Megalurothrips</taxon>
    </lineage>
</organism>
<dbReference type="EMBL" id="JAPTSV010000013">
    <property type="protein sequence ID" value="KAJ1521706.1"/>
    <property type="molecule type" value="Genomic_DNA"/>
</dbReference>
<name>A0AAV7XDL0_9NEOP</name>
<reference evidence="1" key="1">
    <citation type="submission" date="2022-12" db="EMBL/GenBank/DDBJ databases">
        <title>Chromosome-level genome assembly of the bean flower thrips Megalurothrips usitatus.</title>
        <authorList>
            <person name="Ma L."/>
            <person name="Liu Q."/>
            <person name="Li H."/>
            <person name="Cai W."/>
        </authorList>
    </citation>
    <scope>NUCLEOTIDE SEQUENCE</scope>
    <source>
        <strain evidence="1">Cailab_2022a</strain>
    </source>
</reference>
<accession>A0AAV7XDL0</accession>
<evidence type="ECO:0000313" key="2">
    <source>
        <dbReference type="Proteomes" id="UP001075354"/>
    </source>
</evidence>